<protein>
    <recommendedName>
        <fullName evidence="4">Phytocyanin domain-containing protein</fullName>
    </recommendedName>
</protein>
<dbReference type="FunFam" id="2.60.40.420:FF:000003">
    <property type="entry name" value="Blue copper"/>
    <property type="match status" value="1"/>
</dbReference>
<evidence type="ECO:0000259" key="4">
    <source>
        <dbReference type="PROSITE" id="PS51485"/>
    </source>
</evidence>
<dbReference type="InterPro" id="IPR039391">
    <property type="entry name" value="Phytocyanin-like"/>
</dbReference>
<feature type="domain" description="Phytocyanin" evidence="4">
    <location>
        <begin position="33"/>
        <end position="132"/>
    </location>
</feature>
<dbReference type="EMBL" id="JBHFFA010000002">
    <property type="protein sequence ID" value="KAL2643876.1"/>
    <property type="molecule type" value="Genomic_DNA"/>
</dbReference>
<dbReference type="Gene3D" id="2.60.40.420">
    <property type="entry name" value="Cupredoxins - blue copper proteins"/>
    <property type="match status" value="1"/>
</dbReference>
<gene>
    <name evidence="5" type="ORF">R1flu_011463</name>
</gene>
<feature type="signal peptide" evidence="3">
    <location>
        <begin position="1"/>
        <end position="32"/>
    </location>
</feature>
<dbReference type="PANTHER" id="PTHR33021">
    <property type="entry name" value="BLUE COPPER PROTEIN"/>
    <property type="match status" value="1"/>
</dbReference>
<keyword evidence="2" id="KW-0325">Glycoprotein</keyword>
<evidence type="ECO:0000256" key="2">
    <source>
        <dbReference type="ARBA" id="ARBA00023180"/>
    </source>
</evidence>
<dbReference type="CDD" id="cd04216">
    <property type="entry name" value="Phytocyanin"/>
    <property type="match status" value="1"/>
</dbReference>
<name>A0ABD1Z8A0_9MARC</name>
<evidence type="ECO:0000313" key="5">
    <source>
        <dbReference type="EMBL" id="KAL2643876.1"/>
    </source>
</evidence>
<dbReference type="Pfam" id="PF02298">
    <property type="entry name" value="Cu_bind_like"/>
    <property type="match status" value="1"/>
</dbReference>
<evidence type="ECO:0000313" key="6">
    <source>
        <dbReference type="Proteomes" id="UP001605036"/>
    </source>
</evidence>
<dbReference type="InterPro" id="IPR008972">
    <property type="entry name" value="Cupredoxin"/>
</dbReference>
<keyword evidence="3" id="KW-0732">Signal</keyword>
<dbReference type="InterPro" id="IPR003245">
    <property type="entry name" value="Phytocyanin_dom"/>
</dbReference>
<dbReference type="Proteomes" id="UP001605036">
    <property type="component" value="Unassembled WGS sequence"/>
</dbReference>
<keyword evidence="1" id="KW-0479">Metal-binding</keyword>
<dbReference type="PROSITE" id="PS51485">
    <property type="entry name" value="PHYTOCYANIN"/>
    <property type="match status" value="1"/>
</dbReference>
<dbReference type="SUPFAM" id="SSF49503">
    <property type="entry name" value="Cupredoxins"/>
    <property type="match status" value="1"/>
</dbReference>
<feature type="chain" id="PRO_5044825014" description="Phytocyanin domain-containing protein" evidence="3">
    <location>
        <begin position="33"/>
        <end position="132"/>
    </location>
</feature>
<sequence length="132" mass="14525">MDRSRNQSRSCIAASTLVMLLCVALVIQSAAAVTVTVGGSSGWTLGYNYKSWASATRVKPWDSLFFKYDPRLHNVLLVSKADFDACRTRAPWAKYSSGKDYVKFTKSGTYYLICGVARHCAAGVKVAVTVKW</sequence>
<dbReference type="GO" id="GO:0046872">
    <property type="term" value="F:metal ion binding"/>
    <property type="evidence" value="ECO:0007669"/>
    <property type="project" value="UniProtKB-KW"/>
</dbReference>
<comment type="caution">
    <text evidence="5">The sequence shown here is derived from an EMBL/GenBank/DDBJ whole genome shotgun (WGS) entry which is preliminary data.</text>
</comment>
<reference evidence="5 6" key="1">
    <citation type="submission" date="2024-09" db="EMBL/GenBank/DDBJ databases">
        <title>Chromosome-scale assembly of Riccia fluitans.</title>
        <authorList>
            <person name="Paukszto L."/>
            <person name="Sawicki J."/>
            <person name="Karawczyk K."/>
            <person name="Piernik-Szablinska J."/>
            <person name="Szczecinska M."/>
            <person name="Mazdziarz M."/>
        </authorList>
    </citation>
    <scope>NUCLEOTIDE SEQUENCE [LARGE SCALE GENOMIC DNA]</scope>
    <source>
        <strain evidence="5">Rf_01</strain>
        <tissue evidence="5">Aerial parts of the thallus</tissue>
    </source>
</reference>
<keyword evidence="6" id="KW-1185">Reference proteome</keyword>
<dbReference type="PANTHER" id="PTHR33021:SF350">
    <property type="entry name" value="UCLACYANIN-2"/>
    <property type="match status" value="1"/>
</dbReference>
<proteinExistence type="predicted"/>
<evidence type="ECO:0000256" key="3">
    <source>
        <dbReference type="SAM" id="SignalP"/>
    </source>
</evidence>
<organism evidence="5 6">
    <name type="scientific">Riccia fluitans</name>
    <dbReference type="NCBI Taxonomy" id="41844"/>
    <lineage>
        <taxon>Eukaryota</taxon>
        <taxon>Viridiplantae</taxon>
        <taxon>Streptophyta</taxon>
        <taxon>Embryophyta</taxon>
        <taxon>Marchantiophyta</taxon>
        <taxon>Marchantiopsida</taxon>
        <taxon>Marchantiidae</taxon>
        <taxon>Marchantiales</taxon>
        <taxon>Ricciaceae</taxon>
        <taxon>Riccia</taxon>
    </lineage>
</organism>
<dbReference type="AlphaFoldDB" id="A0ABD1Z8A0"/>
<accession>A0ABD1Z8A0</accession>
<evidence type="ECO:0000256" key="1">
    <source>
        <dbReference type="ARBA" id="ARBA00022723"/>
    </source>
</evidence>